<proteinExistence type="predicted"/>
<dbReference type="InterPro" id="IPR023210">
    <property type="entry name" value="NADP_OxRdtase_dom"/>
</dbReference>
<dbReference type="EMBL" id="DWYG01000083">
    <property type="protein sequence ID" value="HJB41913.1"/>
    <property type="molecule type" value="Genomic_DNA"/>
</dbReference>
<evidence type="ECO:0000256" key="1">
    <source>
        <dbReference type="ARBA" id="ARBA00022723"/>
    </source>
</evidence>
<gene>
    <name evidence="5" type="ORF">H9945_05375</name>
</gene>
<keyword evidence="3" id="KW-0411">Iron-sulfur</keyword>
<dbReference type="InterPro" id="IPR053135">
    <property type="entry name" value="AKR2_Oxidoreductase"/>
</dbReference>
<dbReference type="Pfam" id="PF00037">
    <property type="entry name" value="Fer4"/>
    <property type="match status" value="1"/>
</dbReference>
<dbReference type="SUPFAM" id="SSF46548">
    <property type="entry name" value="alpha-helical ferredoxin"/>
    <property type="match status" value="1"/>
</dbReference>
<dbReference type="PANTHER" id="PTHR43312:SF1">
    <property type="entry name" value="NADP-DEPENDENT OXIDOREDUCTASE DOMAIN-CONTAINING PROTEIN"/>
    <property type="match status" value="1"/>
</dbReference>
<dbReference type="CDD" id="cd19100">
    <property type="entry name" value="AKR_unchar"/>
    <property type="match status" value="1"/>
</dbReference>
<dbReference type="GO" id="GO:0046872">
    <property type="term" value="F:metal ion binding"/>
    <property type="evidence" value="ECO:0007669"/>
    <property type="project" value="UniProtKB-KW"/>
</dbReference>
<reference evidence="5" key="1">
    <citation type="journal article" date="2021" name="PeerJ">
        <title>Extensive microbial diversity within the chicken gut microbiome revealed by metagenomics and culture.</title>
        <authorList>
            <person name="Gilroy R."/>
            <person name="Ravi A."/>
            <person name="Getino M."/>
            <person name="Pursley I."/>
            <person name="Horton D.L."/>
            <person name="Alikhan N.F."/>
            <person name="Baker D."/>
            <person name="Gharbi K."/>
            <person name="Hall N."/>
            <person name="Watson M."/>
            <person name="Adriaenssens E.M."/>
            <person name="Foster-Nyarko E."/>
            <person name="Jarju S."/>
            <person name="Secka A."/>
            <person name="Antonio M."/>
            <person name="Oren A."/>
            <person name="Chaudhuri R.R."/>
            <person name="La Ragione R."/>
            <person name="Hildebrand F."/>
            <person name="Pallen M.J."/>
        </authorList>
    </citation>
    <scope>NUCLEOTIDE SEQUENCE</scope>
    <source>
        <strain evidence="5">ChiBcec8-13705</strain>
    </source>
</reference>
<feature type="domain" description="4Fe-4S ferredoxin-type" evidence="4">
    <location>
        <begin position="331"/>
        <end position="360"/>
    </location>
</feature>
<evidence type="ECO:0000256" key="2">
    <source>
        <dbReference type="ARBA" id="ARBA00023004"/>
    </source>
</evidence>
<dbReference type="PANTHER" id="PTHR43312">
    <property type="entry name" value="D-THREO-ALDOSE 1-DEHYDROGENASE"/>
    <property type="match status" value="1"/>
</dbReference>
<accession>A0A9D2S2P4</accession>
<keyword evidence="1" id="KW-0479">Metal-binding</keyword>
<evidence type="ECO:0000256" key="3">
    <source>
        <dbReference type="ARBA" id="ARBA00023014"/>
    </source>
</evidence>
<name>A0A9D2S2P4_9FIRM</name>
<dbReference type="Pfam" id="PF00248">
    <property type="entry name" value="Aldo_ket_red"/>
    <property type="match status" value="1"/>
</dbReference>
<dbReference type="PROSITE" id="PS51379">
    <property type="entry name" value="4FE4S_FER_2"/>
    <property type="match status" value="1"/>
</dbReference>
<comment type="caution">
    <text evidence="5">The sequence shown here is derived from an EMBL/GenBank/DDBJ whole genome shotgun (WGS) entry which is preliminary data.</text>
</comment>
<protein>
    <submittedName>
        <fullName evidence="5">Aldo/keto reductase</fullName>
    </submittedName>
</protein>
<dbReference type="AlphaFoldDB" id="A0A9D2S2P4"/>
<dbReference type="InterPro" id="IPR036812">
    <property type="entry name" value="NAD(P)_OxRdtase_dom_sf"/>
</dbReference>
<dbReference type="Gene3D" id="3.30.70.20">
    <property type="match status" value="1"/>
</dbReference>
<keyword evidence="2" id="KW-0408">Iron</keyword>
<dbReference type="InterPro" id="IPR017900">
    <property type="entry name" value="4Fe4S_Fe_S_CS"/>
</dbReference>
<reference evidence="5" key="2">
    <citation type="submission" date="2021-04" db="EMBL/GenBank/DDBJ databases">
        <authorList>
            <person name="Gilroy R."/>
        </authorList>
    </citation>
    <scope>NUCLEOTIDE SEQUENCE</scope>
    <source>
        <strain evidence="5">ChiBcec8-13705</strain>
    </source>
</reference>
<evidence type="ECO:0000259" key="4">
    <source>
        <dbReference type="PROSITE" id="PS51379"/>
    </source>
</evidence>
<dbReference type="GO" id="GO:0051536">
    <property type="term" value="F:iron-sulfur cluster binding"/>
    <property type="evidence" value="ECO:0007669"/>
    <property type="project" value="UniProtKB-KW"/>
</dbReference>
<dbReference type="SUPFAM" id="SSF51430">
    <property type="entry name" value="NAD(P)-linked oxidoreductase"/>
    <property type="match status" value="1"/>
</dbReference>
<dbReference type="InterPro" id="IPR017896">
    <property type="entry name" value="4Fe4S_Fe-S-bd"/>
</dbReference>
<dbReference type="PROSITE" id="PS00198">
    <property type="entry name" value="4FE4S_FER_1"/>
    <property type="match status" value="1"/>
</dbReference>
<evidence type="ECO:0000313" key="6">
    <source>
        <dbReference type="Proteomes" id="UP000886803"/>
    </source>
</evidence>
<evidence type="ECO:0000313" key="5">
    <source>
        <dbReference type="EMBL" id="HJB41913.1"/>
    </source>
</evidence>
<dbReference type="Proteomes" id="UP000886803">
    <property type="component" value="Unassembled WGS sequence"/>
</dbReference>
<dbReference type="Gene3D" id="3.20.20.100">
    <property type="entry name" value="NADP-dependent oxidoreductase domain"/>
    <property type="match status" value="1"/>
</dbReference>
<organism evidence="5 6">
    <name type="scientific">Candidatus Gemmiger avicola</name>
    <dbReference type="NCBI Taxonomy" id="2838605"/>
    <lineage>
        <taxon>Bacteria</taxon>
        <taxon>Bacillati</taxon>
        <taxon>Bacillota</taxon>
        <taxon>Clostridia</taxon>
        <taxon>Eubacteriales</taxon>
        <taxon>Gemmiger</taxon>
    </lineage>
</organism>
<sequence length="369" mass="40446">MEYRHLPHGNGQENFSVLGLGMGGIQQAGDAEIEQVVRTAIDHGINFFDLCAGARNVYAPFGRAIAGQRERVFFQLHFGAVYNAAGEYGWSRNLAEIRRMFVWELKTLGTEYADFGYLHCVDEDADFDDLVHNGVLDFIKEQKEAGRVRHIGFSSHTPSVANRVLDTGLVDLMMFSINPAYDLEQGQDELGVGSVSERAALFRRCEALGVGISVMKPFHGGKLLQAATSPFHAALTRYQCLQYALDRPGVLTVLPGVRGMQDLHDLLGFAEAAAEEKDYAGIGRFTPEAARGSCVYCNHCQPCPAGIDVGLVNKYYDLAQAGDAMAASHYSKLTVKADACIGCGHCDKRCPFGARQSARMKEIAAYFQR</sequence>